<keyword evidence="2 5" id="KW-0812">Transmembrane</keyword>
<evidence type="ECO:0000256" key="5">
    <source>
        <dbReference type="SAM" id="Phobius"/>
    </source>
</evidence>
<dbReference type="RefSeq" id="WP_188446494.1">
    <property type="nucleotide sequence ID" value="NZ_BMDW01000008.1"/>
</dbReference>
<dbReference type="InterPro" id="IPR007269">
    <property type="entry name" value="ICMT_MeTrfase"/>
</dbReference>
<accession>A0ABQ1GNN1</accession>
<feature type="transmembrane region" description="Helical" evidence="5">
    <location>
        <begin position="195"/>
        <end position="214"/>
    </location>
</feature>
<dbReference type="Pfam" id="PF04140">
    <property type="entry name" value="ICMT"/>
    <property type="match status" value="1"/>
</dbReference>
<dbReference type="EMBL" id="BMDW01000008">
    <property type="protein sequence ID" value="GGA47406.1"/>
    <property type="molecule type" value="Genomic_DNA"/>
</dbReference>
<comment type="caution">
    <text evidence="6">The sequence shown here is derived from an EMBL/GenBank/DDBJ whole genome shotgun (WGS) entry which is preliminary data.</text>
</comment>
<evidence type="ECO:0000313" key="7">
    <source>
        <dbReference type="Proteomes" id="UP000618591"/>
    </source>
</evidence>
<feature type="transmembrane region" description="Helical" evidence="5">
    <location>
        <begin position="313"/>
        <end position="339"/>
    </location>
</feature>
<feature type="transmembrane region" description="Helical" evidence="5">
    <location>
        <begin position="265"/>
        <end position="282"/>
    </location>
</feature>
<keyword evidence="4 5" id="KW-0472">Membrane</keyword>
<comment type="subcellular location">
    <subcellularLocation>
        <location evidence="1">Membrane</location>
        <topology evidence="1">Multi-pass membrane protein</topology>
    </subcellularLocation>
</comment>
<name>A0ABQ1GNN1_9SPHN</name>
<evidence type="ECO:0000256" key="1">
    <source>
        <dbReference type="ARBA" id="ARBA00004141"/>
    </source>
</evidence>
<feature type="transmembrane region" description="Helical" evidence="5">
    <location>
        <begin position="234"/>
        <end position="253"/>
    </location>
</feature>
<proteinExistence type="predicted"/>
<reference evidence="7" key="1">
    <citation type="journal article" date="2019" name="Int. J. Syst. Evol. Microbiol.">
        <title>The Global Catalogue of Microorganisms (GCM) 10K type strain sequencing project: providing services to taxonomists for standard genome sequencing and annotation.</title>
        <authorList>
            <consortium name="The Broad Institute Genomics Platform"/>
            <consortium name="The Broad Institute Genome Sequencing Center for Infectious Disease"/>
            <person name="Wu L."/>
            <person name="Ma J."/>
        </authorList>
    </citation>
    <scope>NUCLEOTIDE SEQUENCE [LARGE SCALE GENOMIC DNA]</scope>
    <source>
        <strain evidence="7">CGMCC 1.10106</strain>
    </source>
</reference>
<evidence type="ECO:0000256" key="3">
    <source>
        <dbReference type="ARBA" id="ARBA00022989"/>
    </source>
</evidence>
<feature type="transmembrane region" description="Helical" evidence="5">
    <location>
        <begin position="21"/>
        <end position="44"/>
    </location>
</feature>
<protein>
    <submittedName>
        <fullName evidence="6">Membrane protein</fullName>
    </submittedName>
</protein>
<evidence type="ECO:0000256" key="2">
    <source>
        <dbReference type="ARBA" id="ARBA00022692"/>
    </source>
</evidence>
<gene>
    <name evidence="6" type="ORF">GCM10011395_17110</name>
</gene>
<organism evidence="6 7">
    <name type="scientific">Sphingomonas psychrolutea</name>
    <dbReference type="NCBI Taxonomy" id="1259676"/>
    <lineage>
        <taxon>Bacteria</taxon>
        <taxon>Pseudomonadati</taxon>
        <taxon>Pseudomonadota</taxon>
        <taxon>Alphaproteobacteria</taxon>
        <taxon>Sphingomonadales</taxon>
        <taxon>Sphingomonadaceae</taxon>
        <taxon>Sphingomonas</taxon>
    </lineage>
</organism>
<keyword evidence="3 5" id="KW-1133">Transmembrane helix</keyword>
<keyword evidence="7" id="KW-1185">Reference proteome</keyword>
<feature type="transmembrane region" description="Helical" evidence="5">
    <location>
        <begin position="50"/>
        <end position="69"/>
    </location>
</feature>
<evidence type="ECO:0000256" key="4">
    <source>
        <dbReference type="ARBA" id="ARBA00023136"/>
    </source>
</evidence>
<dbReference type="Gene3D" id="1.20.120.1630">
    <property type="match status" value="1"/>
</dbReference>
<evidence type="ECO:0000313" key="6">
    <source>
        <dbReference type="EMBL" id="GGA47406.1"/>
    </source>
</evidence>
<sequence>MFHDTALARAAKAADPRPPSAVSTGCGLAGLAGLFVWVAVARHFGMDGPFAALANVAACGLPMVLWSIFVDKVHRSPSTGIDWSAAKPWRETLDISLTKLAGLWLTWAGIALIYGTGRFYWTNQWGGFPFAMWCFGTAAPLLFLGSVPYVLWIDRRLVQPKDGAWALGAWLMGLKEEVDSPEENREAIYNHLRSWAVKAFFLAFMLAVVPGGFGNFVRGNLSEVLHNPVALANWLIGFMFVIDCAFATVGYILTFRPLDSHIRSANPLAAAWMAALICYPPFTLMADNGPLDYHTGTYGADGWSMWFAGHPAILIPLGAVLVGLTAIYAWATIAFGFRFSNLTHRGILTHGPYAFSRHPAYLSKNLFWWIATIPVLTTGSMVDAARATILMAVVSGVYYWRAKTEERHLGMDPAYRDYSEWMARNGAVPQIFAWVGGKH</sequence>
<feature type="transmembrane region" description="Helical" evidence="5">
    <location>
        <begin position="127"/>
        <end position="152"/>
    </location>
</feature>
<dbReference type="Proteomes" id="UP000618591">
    <property type="component" value="Unassembled WGS sequence"/>
</dbReference>
<feature type="transmembrane region" description="Helical" evidence="5">
    <location>
        <begin position="100"/>
        <end position="121"/>
    </location>
</feature>